<evidence type="ECO:0000313" key="2">
    <source>
        <dbReference type="Proteomes" id="UP000800200"/>
    </source>
</evidence>
<protein>
    <submittedName>
        <fullName evidence="1">Uncharacterized protein</fullName>
    </submittedName>
</protein>
<keyword evidence="2" id="KW-1185">Reference proteome</keyword>
<proteinExistence type="predicted"/>
<gene>
    <name evidence="1" type="ORF">K469DRAFT_77621</name>
</gene>
<reference evidence="1" key="1">
    <citation type="journal article" date="2020" name="Stud. Mycol.">
        <title>101 Dothideomycetes genomes: a test case for predicting lifestyles and emergence of pathogens.</title>
        <authorList>
            <person name="Haridas S."/>
            <person name="Albert R."/>
            <person name="Binder M."/>
            <person name="Bloem J."/>
            <person name="Labutti K."/>
            <person name="Salamov A."/>
            <person name="Andreopoulos B."/>
            <person name="Baker S."/>
            <person name="Barry K."/>
            <person name="Bills G."/>
            <person name="Bluhm B."/>
            <person name="Cannon C."/>
            <person name="Castanera R."/>
            <person name="Culley D."/>
            <person name="Daum C."/>
            <person name="Ezra D."/>
            <person name="Gonzalez J."/>
            <person name="Henrissat B."/>
            <person name="Kuo A."/>
            <person name="Liang C."/>
            <person name="Lipzen A."/>
            <person name="Lutzoni F."/>
            <person name="Magnuson J."/>
            <person name="Mondo S."/>
            <person name="Nolan M."/>
            <person name="Ohm R."/>
            <person name="Pangilinan J."/>
            <person name="Park H.-J."/>
            <person name="Ramirez L."/>
            <person name="Alfaro M."/>
            <person name="Sun H."/>
            <person name="Tritt A."/>
            <person name="Yoshinaga Y."/>
            <person name="Zwiers L.-H."/>
            <person name="Turgeon B."/>
            <person name="Goodwin S."/>
            <person name="Spatafora J."/>
            <person name="Crous P."/>
            <person name="Grigoriev I."/>
        </authorList>
    </citation>
    <scope>NUCLEOTIDE SEQUENCE</scope>
    <source>
        <strain evidence="1">CBS 207.26</strain>
    </source>
</reference>
<sequence>MTSARAPMPAWAASCSDYDLTSTIIAGEEWAEPLFLLSPQSAILISSGLKNEVTLPNNDYLKTTLATRIYARVDTSQAGHPIYFCVSAIRTTCSFTAVAPPQPTGPATRAGIVSWYSEITFPQAWSDMKDYVIPCKEFAIPNTNVRGDHRCFRASTTVELHPERMSDVCITRWTLNFNGIRTCWSEKHLNENLWIQWRQRCSEENLE</sequence>
<dbReference type="AlphaFoldDB" id="A0A6A6D7Y7"/>
<organism evidence="1 2">
    <name type="scientific">Zopfia rhizophila CBS 207.26</name>
    <dbReference type="NCBI Taxonomy" id="1314779"/>
    <lineage>
        <taxon>Eukaryota</taxon>
        <taxon>Fungi</taxon>
        <taxon>Dikarya</taxon>
        <taxon>Ascomycota</taxon>
        <taxon>Pezizomycotina</taxon>
        <taxon>Dothideomycetes</taxon>
        <taxon>Dothideomycetes incertae sedis</taxon>
        <taxon>Zopfiaceae</taxon>
        <taxon>Zopfia</taxon>
    </lineage>
</organism>
<evidence type="ECO:0000313" key="1">
    <source>
        <dbReference type="EMBL" id="KAF2175193.1"/>
    </source>
</evidence>
<dbReference type="EMBL" id="ML994740">
    <property type="protein sequence ID" value="KAF2175193.1"/>
    <property type="molecule type" value="Genomic_DNA"/>
</dbReference>
<dbReference type="Proteomes" id="UP000800200">
    <property type="component" value="Unassembled WGS sequence"/>
</dbReference>
<name>A0A6A6D7Y7_9PEZI</name>
<accession>A0A6A6D7Y7</accession>